<accession>A0AAE1JAZ0</accession>
<dbReference type="SUPFAM" id="SSF53300">
    <property type="entry name" value="vWA-like"/>
    <property type="match status" value="1"/>
</dbReference>
<dbReference type="PANTHER" id="PTHR46503:SF9">
    <property type="entry name" value="INTER ALPHA-TRYPSIN INHIBITOR, HEAVY CHAIN-LIKE PROTEIN"/>
    <property type="match status" value="1"/>
</dbReference>
<dbReference type="InterPro" id="IPR036465">
    <property type="entry name" value="vWFA_dom_sf"/>
</dbReference>
<dbReference type="PROSITE" id="PS50234">
    <property type="entry name" value="VWFA"/>
    <property type="match status" value="1"/>
</dbReference>
<dbReference type="CDD" id="cd01461">
    <property type="entry name" value="vWA_interalpha_trypsin_inhibitor"/>
    <property type="match status" value="1"/>
</dbReference>
<dbReference type="PANTHER" id="PTHR46503">
    <property type="entry name" value="INTER-ALPHA-TRYPSIN INHIBITOR HEAVY CHAIN-LIKE PROTEIN"/>
    <property type="match status" value="1"/>
</dbReference>
<comment type="caution">
    <text evidence="2">The sequence shown here is derived from an EMBL/GenBank/DDBJ whole genome shotgun (WGS) entry which is preliminary data.</text>
</comment>
<sequence length="752" mass="83458">MAEQFSSSVEFGLRLSKRIFYGRGTFSAPIPEPALSRTTDVYLPTAPMCYAVIPEPEIVDNPDIRTYQPYVHGRCEPPALIPLHMHGVVMEIECSLDTAFVTVSGTWRVHCVRSSKMCDCQIAIPMGEQGSLLGLEVDDSGISYRTEVITPNDERDIEKAAKSKDGYFLKSQIYTVRFPQVRGGSLLSIKIRWCQKLLYHDDQFTVSVPFSFPSYVAPVEKKSSKKERIFLKVHSGHAAEVLCIGSSHPVKELTHQFGKLSFSYEAEVPAWSTTDFSFSYAVSSANISGGVLLQSPFLRDFDQREIFCLHLYPGSSQNRKTFRRDVVFVVDISGSMKGSPLENVKNALLASLSQLNAQDTFNIIAFNEDFYLFSPSMEPATEGAILNATQWIGAKFSAKGGTNILLPLTQAVKLFQKTTDSIPLIFLVTDGAVENEREVCNFVKSYGTSRQSICTPRICTFGIGLYCNHYFLQMLAQIGRGHCDAAHDLDSIDSRMQRLFRSASTIIASNIMVESLEDLDSLELFPSYIPDLSLEIPLIISGRYDGTIPDSIKVKGTLADMSNFEVDLKVRRAKDMQLTNVLGKRHVDFVTAQAWLSESKELEEKVSKMSTQNKVPSEYTCMVLVNAEKRKKAPEPLLLQKAYSKITLQNVELENQRIFLGGLSIGFGDIKAAAANTPPALKEAKPSEGLLEKAASNCCGKLGDTCCCMCMLRTCSYMNDQVSIVCTQLCAALACFELIKCCIELCDCDCFE</sequence>
<evidence type="ECO:0000259" key="1">
    <source>
        <dbReference type="PROSITE" id="PS50234"/>
    </source>
</evidence>
<dbReference type="AlphaFoldDB" id="A0AAE1JAZ0"/>
<dbReference type="Gene3D" id="3.40.50.410">
    <property type="entry name" value="von Willebrand factor, type A domain"/>
    <property type="match status" value="1"/>
</dbReference>
<evidence type="ECO:0000313" key="3">
    <source>
        <dbReference type="Proteomes" id="UP001293593"/>
    </source>
</evidence>
<reference evidence="2" key="1">
    <citation type="submission" date="2023-10" db="EMBL/GenBank/DDBJ databases">
        <title>Chromosome-level genome of the transformable northern wattle, Acacia crassicarpa.</title>
        <authorList>
            <person name="Massaro I."/>
            <person name="Sinha N.R."/>
            <person name="Poethig S."/>
            <person name="Leichty A.R."/>
        </authorList>
    </citation>
    <scope>NUCLEOTIDE SEQUENCE</scope>
    <source>
        <strain evidence="2">Acra3RX</strain>
        <tissue evidence="2">Leaf</tissue>
    </source>
</reference>
<protein>
    <recommendedName>
        <fullName evidence="1">VWFA domain-containing protein</fullName>
    </recommendedName>
</protein>
<dbReference type="Proteomes" id="UP001293593">
    <property type="component" value="Unassembled WGS sequence"/>
</dbReference>
<dbReference type="SMART" id="SM00327">
    <property type="entry name" value="VWA"/>
    <property type="match status" value="1"/>
</dbReference>
<gene>
    <name evidence="2" type="ORF">QN277_023993</name>
</gene>
<dbReference type="EMBL" id="JAWXYG010000007">
    <property type="protein sequence ID" value="KAK4267177.1"/>
    <property type="molecule type" value="Genomic_DNA"/>
</dbReference>
<dbReference type="InterPro" id="IPR002035">
    <property type="entry name" value="VWF_A"/>
</dbReference>
<evidence type="ECO:0000313" key="2">
    <source>
        <dbReference type="EMBL" id="KAK4267177.1"/>
    </source>
</evidence>
<proteinExistence type="predicted"/>
<name>A0AAE1JAZ0_9FABA</name>
<dbReference type="Pfam" id="PF13768">
    <property type="entry name" value="VWA_3"/>
    <property type="match status" value="1"/>
</dbReference>
<feature type="domain" description="VWFA" evidence="1">
    <location>
        <begin position="325"/>
        <end position="499"/>
    </location>
</feature>
<organism evidence="2 3">
    <name type="scientific">Acacia crassicarpa</name>
    <name type="common">northern wattle</name>
    <dbReference type="NCBI Taxonomy" id="499986"/>
    <lineage>
        <taxon>Eukaryota</taxon>
        <taxon>Viridiplantae</taxon>
        <taxon>Streptophyta</taxon>
        <taxon>Embryophyta</taxon>
        <taxon>Tracheophyta</taxon>
        <taxon>Spermatophyta</taxon>
        <taxon>Magnoliopsida</taxon>
        <taxon>eudicotyledons</taxon>
        <taxon>Gunneridae</taxon>
        <taxon>Pentapetalae</taxon>
        <taxon>rosids</taxon>
        <taxon>fabids</taxon>
        <taxon>Fabales</taxon>
        <taxon>Fabaceae</taxon>
        <taxon>Caesalpinioideae</taxon>
        <taxon>mimosoid clade</taxon>
        <taxon>Acacieae</taxon>
        <taxon>Acacia</taxon>
    </lineage>
</organism>
<keyword evidence="3" id="KW-1185">Reference proteome</keyword>